<dbReference type="AlphaFoldDB" id="A0AAV1EQ68"/>
<evidence type="ECO:0000313" key="2">
    <source>
        <dbReference type="EMBL" id="CAJ1050693.1"/>
    </source>
</evidence>
<sequence>MQIKRILKEEIKPAPPLHGEGNCARTNPWWIRDETMLVEGEKSTTIGTTLLRFRLQTAAALQPRTVLFTLQQSQLAAAAERTAHPNPRWGNPDHKPDPS</sequence>
<reference evidence="2" key="1">
    <citation type="submission" date="2023-08" db="EMBL/GenBank/DDBJ databases">
        <authorList>
            <person name="Alioto T."/>
            <person name="Alioto T."/>
            <person name="Gomez Garrido J."/>
        </authorList>
    </citation>
    <scope>NUCLEOTIDE SEQUENCE</scope>
</reference>
<evidence type="ECO:0000256" key="1">
    <source>
        <dbReference type="SAM" id="MobiDB-lite"/>
    </source>
</evidence>
<dbReference type="EMBL" id="OY660865">
    <property type="protein sequence ID" value="CAJ1050693.1"/>
    <property type="molecule type" value="Genomic_DNA"/>
</dbReference>
<feature type="region of interest" description="Disordered" evidence="1">
    <location>
        <begin position="1"/>
        <end position="22"/>
    </location>
</feature>
<organism evidence="2 3">
    <name type="scientific">Xyrichtys novacula</name>
    <name type="common">Pearly razorfish</name>
    <name type="synonym">Hemipteronotus novacula</name>
    <dbReference type="NCBI Taxonomy" id="13765"/>
    <lineage>
        <taxon>Eukaryota</taxon>
        <taxon>Metazoa</taxon>
        <taxon>Chordata</taxon>
        <taxon>Craniata</taxon>
        <taxon>Vertebrata</taxon>
        <taxon>Euteleostomi</taxon>
        <taxon>Actinopterygii</taxon>
        <taxon>Neopterygii</taxon>
        <taxon>Teleostei</taxon>
        <taxon>Neoteleostei</taxon>
        <taxon>Acanthomorphata</taxon>
        <taxon>Eupercaria</taxon>
        <taxon>Labriformes</taxon>
        <taxon>Labridae</taxon>
        <taxon>Xyrichtys</taxon>
    </lineage>
</organism>
<gene>
    <name evidence="2" type="ORF">XNOV1_A027563</name>
</gene>
<protein>
    <submittedName>
        <fullName evidence="2">Uncharacterized protein</fullName>
    </submittedName>
</protein>
<accession>A0AAV1EQ68</accession>
<dbReference type="Proteomes" id="UP001178508">
    <property type="component" value="Chromosome 2"/>
</dbReference>
<name>A0AAV1EQ68_XYRNO</name>
<proteinExistence type="predicted"/>
<evidence type="ECO:0000313" key="3">
    <source>
        <dbReference type="Proteomes" id="UP001178508"/>
    </source>
</evidence>
<feature type="region of interest" description="Disordered" evidence="1">
    <location>
        <begin position="75"/>
        <end position="99"/>
    </location>
</feature>
<feature type="compositionally biased region" description="Basic and acidic residues" evidence="1">
    <location>
        <begin position="1"/>
        <end position="12"/>
    </location>
</feature>
<keyword evidence="3" id="KW-1185">Reference proteome</keyword>